<keyword evidence="4 7" id="KW-1133">Transmembrane helix</keyword>
<dbReference type="GO" id="GO:0001671">
    <property type="term" value="F:ATPase activator activity"/>
    <property type="evidence" value="ECO:0007669"/>
    <property type="project" value="TreeGrafter"/>
</dbReference>
<evidence type="ECO:0000256" key="1">
    <source>
        <dbReference type="ARBA" id="ARBA00004167"/>
    </source>
</evidence>
<keyword evidence="5 7" id="KW-0472">Membrane</keyword>
<evidence type="ECO:0000256" key="2">
    <source>
        <dbReference type="ARBA" id="ARBA00009037"/>
    </source>
</evidence>
<reference evidence="11" key="1">
    <citation type="submission" date="2022-01" db="EMBL/GenBank/DDBJ databases">
        <authorList>
            <person name="King R."/>
        </authorList>
    </citation>
    <scope>NUCLEOTIDE SEQUENCE</scope>
</reference>
<dbReference type="PANTHER" id="PTHR12471">
    <property type="entry name" value="VACUOLAR ATP SYNTHASE SUBUNIT S1"/>
    <property type="match status" value="1"/>
</dbReference>
<dbReference type="EMBL" id="OU896720">
    <property type="protein sequence ID" value="CAG9816984.1"/>
    <property type="molecule type" value="Genomic_DNA"/>
</dbReference>
<evidence type="ECO:0000256" key="4">
    <source>
        <dbReference type="ARBA" id="ARBA00022989"/>
    </source>
</evidence>
<name>A0A9N9SEP8_PHACE</name>
<evidence type="ECO:0000259" key="8">
    <source>
        <dbReference type="Pfam" id="PF05827"/>
    </source>
</evidence>
<feature type="domain" description="V-type proton ATPase subunit S1/VOA1 transmembrane" evidence="10">
    <location>
        <begin position="571"/>
        <end position="609"/>
    </location>
</feature>
<dbReference type="Pfam" id="PF20520">
    <property type="entry name" value="Ac45-VOA1_TM"/>
    <property type="match status" value="1"/>
</dbReference>
<evidence type="ECO:0000313" key="11">
    <source>
        <dbReference type="EMBL" id="CAG9816984.1"/>
    </source>
</evidence>
<dbReference type="GO" id="GO:0033176">
    <property type="term" value="C:proton-transporting V-type ATPase complex"/>
    <property type="evidence" value="ECO:0007669"/>
    <property type="project" value="TreeGrafter"/>
</dbReference>
<proteinExistence type="inferred from homology"/>
<evidence type="ECO:0000256" key="3">
    <source>
        <dbReference type="ARBA" id="ARBA00022692"/>
    </source>
</evidence>
<dbReference type="PANTHER" id="PTHR12471:SF7">
    <property type="entry name" value="V-TYPE PROTON ATPASE SUBUNIT S1"/>
    <property type="match status" value="1"/>
</dbReference>
<dbReference type="OrthoDB" id="9985059at2759"/>
<dbReference type="Proteomes" id="UP001153737">
    <property type="component" value="Chromosome 14"/>
</dbReference>
<keyword evidence="3 7" id="KW-0812">Transmembrane</keyword>
<evidence type="ECO:0000313" key="12">
    <source>
        <dbReference type="Proteomes" id="UP001153737"/>
    </source>
</evidence>
<accession>A0A9N9SEP8</accession>
<dbReference type="AlphaFoldDB" id="A0A9N9SEP8"/>
<dbReference type="InterPro" id="IPR008388">
    <property type="entry name" value="Ac45_acc_su"/>
</dbReference>
<dbReference type="GO" id="GO:0030641">
    <property type="term" value="P:regulation of cellular pH"/>
    <property type="evidence" value="ECO:0007669"/>
    <property type="project" value="TreeGrafter"/>
</dbReference>
<feature type="transmembrane region" description="Helical" evidence="7">
    <location>
        <begin position="577"/>
        <end position="597"/>
    </location>
</feature>
<protein>
    <recommendedName>
        <fullName evidence="13">V-type proton ATPase subunit S1</fullName>
    </recommendedName>
</protein>
<sequence>MESHFMHELERLYKLSGTGIAASRKRSRPDPGRPPALPGDSGPEGRWENALTEEDETVDVEGDSELEEWHESQRRRTNSLVGGLTVPSSTGRTTEIDNEGDDVIVDGDEPEESTFGPSQYTENDVATVNSSGDVEVKVESGGGGGRGQHQCDSNVSTSDAEPSSRTHLIEELRNRIRRLEAEGGGGPEGGGALQKTGYIDGVLACALRGMLASYVVFVCLVFIAEFAHSTEFVPVYMLSNKRTAEKVPALPKISQDTFRDDIMERMTTDHPLMVLFVEQTLSPEDFAQRDQKGILFPNMAKLGEFYKAAYLPYVQNPIKAIRHLDVVVTEVQVDSLGENLEIPETDVLIVNLNDVKDSETRPDMLRRHDALINTMFRKLTRTKNVLAFYTARHTSWVAPEEVISSRHARSLLAANDTELPSPNFFNTSNIYMYQNYSQVTFDRDLNATNATFNYKIQKLSNESIILTLTNTTLIPQVQLELNFTNGSSAGYWELVDPVKVTLTNKTEIVKLNISSSAPLYALNGFSYHCGDQVFTNDNFTVFIKDFQLQIFFEELNENATYKFGDAFDCVGFTSVPIWSGLFVTFILLLIMTIGVTMMMDIRTMDRFDDAKGKTITIIEN</sequence>
<feature type="region of interest" description="Disordered" evidence="6">
    <location>
        <begin position="18"/>
        <end position="164"/>
    </location>
</feature>
<feature type="compositionally biased region" description="Acidic residues" evidence="6">
    <location>
        <begin position="51"/>
        <end position="66"/>
    </location>
</feature>
<organism evidence="11 12">
    <name type="scientific">Phaedon cochleariae</name>
    <name type="common">Mustard beetle</name>
    <dbReference type="NCBI Taxonomy" id="80249"/>
    <lineage>
        <taxon>Eukaryota</taxon>
        <taxon>Metazoa</taxon>
        <taxon>Ecdysozoa</taxon>
        <taxon>Arthropoda</taxon>
        <taxon>Hexapoda</taxon>
        <taxon>Insecta</taxon>
        <taxon>Pterygota</taxon>
        <taxon>Neoptera</taxon>
        <taxon>Endopterygota</taxon>
        <taxon>Coleoptera</taxon>
        <taxon>Polyphaga</taxon>
        <taxon>Cucujiformia</taxon>
        <taxon>Chrysomeloidea</taxon>
        <taxon>Chrysomelidae</taxon>
        <taxon>Chrysomelinae</taxon>
        <taxon>Chrysomelini</taxon>
        <taxon>Phaedon</taxon>
    </lineage>
</organism>
<evidence type="ECO:0000256" key="5">
    <source>
        <dbReference type="ARBA" id="ARBA00023136"/>
    </source>
</evidence>
<dbReference type="Pfam" id="PF05827">
    <property type="entry name" value="VAS1_LD"/>
    <property type="match status" value="1"/>
</dbReference>
<feature type="compositionally biased region" description="Polar residues" evidence="6">
    <location>
        <begin position="150"/>
        <end position="161"/>
    </location>
</feature>
<feature type="domain" description="E3 ubiquitin-protein ligase RNF220 middle" evidence="9">
    <location>
        <begin position="49"/>
        <end position="130"/>
    </location>
</feature>
<comment type="subcellular location">
    <subcellularLocation>
        <location evidence="1">Membrane</location>
        <topology evidence="1">Single-pass membrane protein</topology>
    </subcellularLocation>
</comment>
<keyword evidence="12" id="KW-1185">Reference proteome</keyword>
<dbReference type="InterPro" id="IPR031824">
    <property type="entry name" value="RNF220_mid"/>
</dbReference>
<evidence type="ECO:0000256" key="7">
    <source>
        <dbReference type="SAM" id="Phobius"/>
    </source>
</evidence>
<reference evidence="11" key="2">
    <citation type="submission" date="2022-10" db="EMBL/GenBank/DDBJ databases">
        <authorList>
            <consortium name="ENA_rothamsted_submissions"/>
            <consortium name="culmorum"/>
            <person name="King R."/>
        </authorList>
    </citation>
    <scope>NUCLEOTIDE SEQUENCE</scope>
</reference>
<evidence type="ECO:0000256" key="6">
    <source>
        <dbReference type="SAM" id="MobiDB-lite"/>
    </source>
</evidence>
<dbReference type="InterPro" id="IPR046755">
    <property type="entry name" value="VAS1_LD"/>
</dbReference>
<dbReference type="InterPro" id="IPR046756">
    <property type="entry name" value="VAS1/VOA1_TM"/>
</dbReference>
<evidence type="ECO:0000259" key="9">
    <source>
        <dbReference type="Pfam" id="PF15926"/>
    </source>
</evidence>
<evidence type="ECO:0000259" key="10">
    <source>
        <dbReference type="Pfam" id="PF20520"/>
    </source>
</evidence>
<feature type="compositionally biased region" description="Polar residues" evidence="6">
    <location>
        <begin position="115"/>
        <end position="132"/>
    </location>
</feature>
<comment type="similarity">
    <text evidence="2">Belongs to the vacuolar ATPase subunit S1 family.</text>
</comment>
<evidence type="ECO:0008006" key="13">
    <source>
        <dbReference type="Google" id="ProtNLM"/>
    </source>
</evidence>
<gene>
    <name evidence="11" type="ORF">PHAECO_LOCUS4243</name>
</gene>
<feature type="compositionally biased region" description="Acidic residues" evidence="6">
    <location>
        <begin position="96"/>
        <end position="112"/>
    </location>
</feature>
<dbReference type="Pfam" id="PF15926">
    <property type="entry name" value="RNF220"/>
    <property type="match status" value="1"/>
</dbReference>
<feature type="domain" description="V-type proton ATPase subunit S1 luminal" evidence="8">
    <location>
        <begin position="431"/>
        <end position="551"/>
    </location>
</feature>